<keyword evidence="2" id="KW-1185">Reference proteome</keyword>
<name>A0A9X2LM51_9ACTN</name>
<proteinExistence type="predicted"/>
<accession>A0A9X2LM51</accession>
<gene>
    <name evidence="1" type="ORF">NQU55_27470</name>
</gene>
<evidence type="ECO:0000313" key="2">
    <source>
        <dbReference type="Proteomes" id="UP001142374"/>
    </source>
</evidence>
<evidence type="ECO:0000313" key="1">
    <source>
        <dbReference type="EMBL" id="MCQ8773469.1"/>
    </source>
</evidence>
<dbReference type="EMBL" id="JANIID010000030">
    <property type="protein sequence ID" value="MCQ8773469.1"/>
    <property type="molecule type" value="Genomic_DNA"/>
</dbReference>
<dbReference type="Proteomes" id="UP001142374">
    <property type="component" value="Unassembled WGS sequence"/>
</dbReference>
<dbReference type="RefSeq" id="WP_256791359.1">
    <property type="nucleotide sequence ID" value="NZ_JAATER010000134.1"/>
</dbReference>
<comment type="caution">
    <text evidence="1">The sequence shown here is derived from an EMBL/GenBank/DDBJ whole genome shotgun (WGS) entry which is preliminary data.</text>
</comment>
<protein>
    <submittedName>
        <fullName evidence="1">Uncharacterized protein</fullName>
    </submittedName>
</protein>
<sequence length="100" mass="11738">MTNDGLMGPPWQIDYVEAARTYRDSLPAEVRDRFREALIDILTAKDPYRPGEQVRVQPIRSTLFRGPHVLFFDGSRGWARFVFVRRTADPQIVVEELFWQ</sequence>
<organism evidence="1 2">
    <name type="scientific">Streptomyces telluris</name>
    <dbReference type="NCBI Taxonomy" id="2720021"/>
    <lineage>
        <taxon>Bacteria</taxon>
        <taxon>Bacillati</taxon>
        <taxon>Actinomycetota</taxon>
        <taxon>Actinomycetes</taxon>
        <taxon>Kitasatosporales</taxon>
        <taxon>Streptomycetaceae</taxon>
        <taxon>Streptomyces</taxon>
    </lineage>
</organism>
<reference evidence="1" key="1">
    <citation type="submission" date="2022-06" db="EMBL/GenBank/DDBJ databases">
        <title>WGS of actinobacteria.</title>
        <authorList>
            <person name="Thawai C."/>
        </authorList>
    </citation>
    <scope>NUCLEOTIDE SEQUENCE</scope>
    <source>
        <strain evidence="1">AA8</strain>
    </source>
</reference>
<dbReference type="AlphaFoldDB" id="A0A9X2LM51"/>